<dbReference type="FunFam" id="1.10.510.10:FF:000109">
    <property type="entry name" value="Ribosomal protein S6 kinase"/>
    <property type="match status" value="1"/>
</dbReference>
<evidence type="ECO:0000256" key="2">
    <source>
        <dbReference type="ARBA" id="ARBA00009804"/>
    </source>
</evidence>
<dbReference type="SMART" id="SM00133">
    <property type="entry name" value="S_TK_X"/>
    <property type="match status" value="1"/>
</dbReference>
<evidence type="ECO:0000256" key="9">
    <source>
        <dbReference type="ARBA" id="ARBA00022840"/>
    </source>
</evidence>
<dbReference type="InterPro" id="IPR008271">
    <property type="entry name" value="Ser/Thr_kinase_AS"/>
</dbReference>
<keyword evidence="8 15" id="KW-0418">Kinase</keyword>
<evidence type="ECO:0000256" key="7">
    <source>
        <dbReference type="ARBA" id="ARBA00022741"/>
    </source>
</evidence>
<evidence type="ECO:0000256" key="5">
    <source>
        <dbReference type="ARBA" id="ARBA00022679"/>
    </source>
</evidence>
<dbReference type="FunFam" id="3.30.200.20:FF:000686">
    <property type="entry name" value="Ribosomal protein S6 kinase"/>
    <property type="match status" value="1"/>
</dbReference>
<dbReference type="InterPro" id="IPR017441">
    <property type="entry name" value="Protein_kinase_ATP_BS"/>
</dbReference>
<feature type="compositionally biased region" description="Gly residues" evidence="16">
    <location>
        <begin position="11"/>
        <end position="20"/>
    </location>
</feature>
<feature type="compositionally biased region" description="Acidic residues" evidence="16">
    <location>
        <begin position="324"/>
        <end position="345"/>
    </location>
</feature>
<feature type="binding site" evidence="14">
    <location>
        <position position="917"/>
    </location>
    <ligand>
        <name>ATP</name>
        <dbReference type="ChEBI" id="CHEBI:30616"/>
    </ligand>
</feature>
<dbReference type="EC" id="2.7.11.24" evidence="15"/>
<evidence type="ECO:0000256" key="11">
    <source>
        <dbReference type="ARBA" id="ARBA00047899"/>
    </source>
</evidence>
<evidence type="ECO:0000256" key="12">
    <source>
        <dbReference type="ARBA" id="ARBA00048312"/>
    </source>
</evidence>
<feature type="compositionally biased region" description="Polar residues" evidence="16">
    <location>
        <begin position="394"/>
        <end position="407"/>
    </location>
</feature>
<evidence type="ECO:0000256" key="1">
    <source>
        <dbReference type="ARBA" id="ARBA00001946"/>
    </source>
</evidence>
<evidence type="ECO:0000313" key="19">
    <source>
        <dbReference type="EnsemblMetazoa" id="ACUA028372-PA"/>
    </source>
</evidence>
<proteinExistence type="inferred from homology"/>
<evidence type="ECO:0000256" key="14">
    <source>
        <dbReference type="PROSITE-ProRule" id="PRU10141"/>
    </source>
</evidence>
<dbReference type="InterPro" id="IPR017892">
    <property type="entry name" value="Pkinase_C"/>
</dbReference>
<keyword evidence="15" id="KW-0460">Magnesium</keyword>
<dbReference type="InterPro" id="IPR003527">
    <property type="entry name" value="MAP_kinase_CS"/>
</dbReference>
<feature type="compositionally biased region" description="Acidic residues" evidence="16">
    <location>
        <begin position="1306"/>
        <end position="1323"/>
    </location>
</feature>
<feature type="compositionally biased region" description="Basic and acidic residues" evidence="16">
    <location>
        <begin position="38"/>
        <end position="52"/>
    </location>
</feature>
<feature type="region of interest" description="Disordered" evidence="16">
    <location>
        <begin position="1424"/>
        <end position="1462"/>
    </location>
</feature>
<comment type="cofactor">
    <cofactor evidence="1 15">
        <name>Mg(2+)</name>
        <dbReference type="ChEBI" id="CHEBI:18420"/>
    </cofactor>
</comment>
<feature type="compositionally biased region" description="Low complexity" evidence="16">
    <location>
        <begin position="1205"/>
        <end position="1231"/>
    </location>
</feature>
<sequence>MRRNNRTRAGAGVGGGGGGLVAVPINPGTASGGRLMTRAHDKRPCEDYRDIEEPSSSSSGNSKSNNFAASSRNMPARTSSRPVGSIYTITNIENVKSKMSLLSGYSKMKGLSESINPAALIEQVVQDKMKQDKLQQMQRQRQLATGTGGAQSSGSNSATYRQVPETHMIIDSDGTSGEEEEDDNDPEVDEMCMQAHDGMQLGEDEESEKSDSEQPEVNSSSSWSMRKKTGRAVDTTACDTTSSVHEDGDDEEAEEAEEDEYGAEDHDDLQGDDEYDELDADQFVVDEEQEDVDEEHEQEEEDDQYDVEDGDDEHEQVDMTDEHQQEDDAEEEEAEDEEVLEDDDVQEVIDVEQHDQMRQESFGKQQKQNNGSNYGGGGSDSASKGQSDKDSVIYNGTHTAPQLSQGELNEEEMVKISAINTKGQEYQRRQLMEFLKNLDRFITVGAAAGVLASDVDVVLVMGDTNFREKFFCFSFLRIPMAIEKRWLPIVQLNDQDKVSLDDFEMLKVLGTGAYGTVFLVRKITGVDKNKIYAMKVLKKGIVSLKKKTAEHTRTERQVLEAIQEAPFLVTMHYAFQTESKLYLILDYVIGGELFTLLCKRLLFEESAVQIYIAEIIVAIEHLHKVKIIYSYSTNQVEPMLMKLGIVYRDIKLENILVDMDGHIVLTDFGLSRELTYEHERAYSFCGTVEYMAPEILKPRPEGHDTAVDWWSVGVLTFELLTGASPFAAEPNDIARRITETEAIIPESLSPEATDFIRKLLVKDPKRRLGSGKTDASELKSHPFLRSINWSRLVRKQIQAPFPPVAENDRDTRNFSSEFTKQDVVENPCAPPKNADRLFRGYSYVSPKLLTKNVTDRNKFIPIHNMRPQENYIRQNASKQSSFFRKYTLTNDSAIGVGSYSTCLKCQRLRSNNFYAVKILFNHPQTAGFAKREAEVLRQCQGHPNVTQFVEILEDSNYIYLVLELLEGGELLQRINRQPAQQTESRIRGYFSQLVDAVAFVHRQGYAHRDLKPENVLFERSSSDRLRLIDFGFAERLDSNSAEARLPAGTLGYAAPEVIGSVQTDGTSSSSASNSSYSLETTDLWSLGVILYTMLSGQAPFIPRQFFGHDNLASTSKEMDIITNKIRRGSFDLSSSIWLGVNESAKNLVRSLLTVNPKHRITMQELQSHEWLCESGKRRGQHSSLSAYSRGLPSPTKLSYDKLQYSSSMEESTSSGIGRSKSSKSSLSHSGSPLRDTRQMSNSSVVIVIDEDEDERDVHTDVSVPDMSSAASKEPPAVTIAAEDISRATDESPSKHHEEMKGTKENIEEEQTDEIVIDVEEEETSKDGEMDKEEPEKISCSRKSSEAENNNNDVVDGLVPTTKQQQQQEQESLQIDNETTGSIAARVTMEVRQIMNEEEFSDTTKELLGATIDVEPVLACMQDMKENKPSRKDRKKEQQTAPAPLHEAASSNISNVDVPAPHRTNVMIKKEKDDKTLKESCTGGSYFPIRVFGVENLLPRKLLSQEFVGYRDTDCTLVPRTISVNSESDDIVYLGYNEGDEPYYGFDEEECERFDGYTVYEQKIRSQLSKVTLKTIETFAYGGLYAIVKQETKRITKRRAEVSYEACEPRPKRLRQIDRKDYSLTVGVRRNTALFSHAGGRIIIKREVC</sequence>
<comment type="similarity">
    <text evidence="15">Belongs to the protein kinase superfamily. Ser/Thr protein kinase family. MAP kinase subfamily.</text>
</comment>
<dbReference type="PROSITE" id="PS51285">
    <property type="entry name" value="AGC_KINASE_CTER"/>
    <property type="match status" value="1"/>
</dbReference>
<feature type="region of interest" description="Disordered" evidence="16">
    <location>
        <begin position="130"/>
        <end position="345"/>
    </location>
</feature>
<dbReference type="PROSITE" id="PS00107">
    <property type="entry name" value="PROTEIN_KINASE_ATP"/>
    <property type="match status" value="2"/>
</dbReference>
<keyword evidence="3 15" id="KW-0723">Serine/threonine-protein kinase</keyword>
<dbReference type="PROSITE" id="PS50011">
    <property type="entry name" value="PROTEIN_KINASE_DOM"/>
    <property type="match status" value="2"/>
</dbReference>
<feature type="domain" description="Protein kinase" evidence="17">
    <location>
        <begin position="888"/>
        <end position="1171"/>
    </location>
</feature>
<organism evidence="19 20">
    <name type="scientific">Anopheles culicifacies</name>
    <dbReference type="NCBI Taxonomy" id="139723"/>
    <lineage>
        <taxon>Eukaryota</taxon>
        <taxon>Metazoa</taxon>
        <taxon>Ecdysozoa</taxon>
        <taxon>Arthropoda</taxon>
        <taxon>Hexapoda</taxon>
        <taxon>Insecta</taxon>
        <taxon>Pterygota</taxon>
        <taxon>Neoptera</taxon>
        <taxon>Endopterygota</taxon>
        <taxon>Diptera</taxon>
        <taxon>Nematocera</taxon>
        <taxon>Culicoidea</taxon>
        <taxon>Culicidae</taxon>
        <taxon>Anophelinae</taxon>
        <taxon>Anopheles</taxon>
        <taxon>culicifacies species complex</taxon>
    </lineage>
</organism>
<reference evidence="19" key="2">
    <citation type="submission" date="2020-05" db="UniProtKB">
        <authorList>
            <consortium name="EnsemblMetazoa"/>
        </authorList>
    </citation>
    <scope>IDENTIFICATION</scope>
    <source>
        <strain evidence="19">A-37</strain>
    </source>
</reference>
<comment type="similarity">
    <text evidence="2">Belongs to the protein kinase superfamily. AGC Ser/Thr protein kinase family. S6 kinase subfamily.</text>
</comment>
<feature type="domain" description="Protein kinase" evidence="17">
    <location>
        <begin position="503"/>
        <end position="784"/>
    </location>
</feature>
<dbReference type="GO" id="GO:0004707">
    <property type="term" value="F:MAP kinase activity"/>
    <property type="evidence" value="ECO:0007669"/>
    <property type="project" value="UniProtKB-EC"/>
</dbReference>
<comment type="catalytic activity">
    <reaction evidence="12">
        <text>L-seryl-[protein] + ATP = O-phospho-L-seryl-[protein] + ADP + H(+)</text>
        <dbReference type="Rhea" id="RHEA:17989"/>
        <dbReference type="Rhea" id="RHEA-COMP:9863"/>
        <dbReference type="Rhea" id="RHEA-COMP:11604"/>
        <dbReference type="ChEBI" id="CHEBI:15378"/>
        <dbReference type="ChEBI" id="CHEBI:29999"/>
        <dbReference type="ChEBI" id="CHEBI:30616"/>
        <dbReference type="ChEBI" id="CHEBI:83421"/>
        <dbReference type="ChEBI" id="CHEBI:456216"/>
        <dbReference type="EC" id="2.7.11.24"/>
    </reaction>
</comment>
<evidence type="ECO:0000256" key="3">
    <source>
        <dbReference type="ARBA" id="ARBA00022527"/>
    </source>
</evidence>
<dbReference type="SMART" id="SM00220">
    <property type="entry name" value="S_TKc"/>
    <property type="match status" value="2"/>
</dbReference>
<dbReference type="InterPro" id="IPR011009">
    <property type="entry name" value="Kinase-like_dom_sf"/>
</dbReference>
<keyword evidence="9 14" id="KW-0067">ATP-binding</keyword>
<dbReference type="PROSITE" id="PS01351">
    <property type="entry name" value="MAPK"/>
    <property type="match status" value="1"/>
</dbReference>
<dbReference type="EnsemblMetazoa" id="ACUA028372-RA">
    <property type="protein sequence ID" value="ACUA028372-PA"/>
    <property type="gene ID" value="ACUA028372"/>
</dbReference>
<evidence type="ECO:0000313" key="20">
    <source>
        <dbReference type="Proteomes" id="UP000075883"/>
    </source>
</evidence>
<evidence type="ECO:0000256" key="10">
    <source>
        <dbReference type="ARBA" id="ARBA00047592"/>
    </source>
</evidence>
<feature type="compositionally biased region" description="Basic and acidic residues" evidence="16">
    <location>
        <begin position="1283"/>
        <end position="1305"/>
    </location>
</feature>
<feature type="binding site" evidence="14">
    <location>
        <position position="535"/>
    </location>
    <ligand>
        <name>ATP</name>
        <dbReference type="ChEBI" id="CHEBI:30616"/>
    </ligand>
</feature>
<dbReference type="InterPro" id="IPR000719">
    <property type="entry name" value="Prot_kinase_dom"/>
</dbReference>
<reference evidence="20" key="1">
    <citation type="submission" date="2013-09" db="EMBL/GenBank/DDBJ databases">
        <title>The Genome Sequence of Anopheles culicifacies species A.</title>
        <authorList>
            <consortium name="The Broad Institute Genomics Platform"/>
            <person name="Neafsey D.E."/>
            <person name="Besansky N."/>
            <person name="Howell P."/>
            <person name="Walton C."/>
            <person name="Young S.K."/>
            <person name="Zeng Q."/>
            <person name="Gargeya S."/>
            <person name="Fitzgerald M."/>
            <person name="Haas B."/>
            <person name="Abouelleil A."/>
            <person name="Allen A.W."/>
            <person name="Alvarado L."/>
            <person name="Arachchi H.M."/>
            <person name="Berlin A.M."/>
            <person name="Chapman S.B."/>
            <person name="Gainer-Dewar J."/>
            <person name="Goldberg J."/>
            <person name="Griggs A."/>
            <person name="Gujja S."/>
            <person name="Hansen M."/>
            <person name="Howarth C."/>
            <person name="Imamovic A."/>
            <person name="Ireland A."/>
            <person name="Larimer J."/>
            <person name="McCowan C."/>
            <person name="Murphy C."/>
            <person name="Pearson M."/>
            <person name="Poon T.W."/>
            <person name="Priest M."/>
            <person name="Roberts A."/>
            <person name="Saif S."/>
            <person name="Shea T."/>
            <person name="Sisk P."/>
            <person name="Sykes S."/>
            <person name="Wortman J."/>
            <person name="Nusbaum C."/>
            <person name="Birren B."/>
        </authorList>
    </citation>
    <scope>NUCLEOTIDE SEQUENCE [LARGE SCALE GENOMIC DNA]</scope>
    <source>
        <strain evidence="20">A-37</strain>
    </source>
</reference>
<feature type="region of interest" description="Disordered" evidence="16">
    <location>
        <begin position="1203"/>
        <end position="1356"/>
    </location>
</feature>
<dbReference type="STRING" id="139723.A0A182MX20"/>
<feature type="compositionally biased region" description="Basic and acidic residues" evidence="16">
    <location>
        <begin position="1324"/>
        <end position="1345"/>
    </location>
</feature>
<dbReference type="Proteomes" id="UP000075883">
    <property type="component" value="Unassembled WGS sequence"/>
</dbReference>
<dbReference type="GO" id="GO:0106310">
    <property type="term" value="F:protein serine kinase activity"/>
    <property type="evidence" value="ECO:0007669"/>
    <property type="project" value="RHEA"/>
</dbReference>
<dbReference type="FunFam" id="1.10.510.10:FF:000571">
    <property type="entry name" value="Maternal embryonic leucine zipper kinase"/>
    <property type="match status" value="1"/>
</dbReference>
<feature type="compositionally biased region" description="Low complexity" evidence="16">
    <location>
        <begin position="363"/>
        <end position="372"/>
    </location>
</feature>
<dbReference type="Pfam" id="PF00069">
    <property type="entry name" value="Pkinase"/>
    <property type="match status" value="3"/>
</dbReference>
<evidence type="ECO:0000259" key="18">
    <source>
        <dbReference type="PROSITE" id="PS51285"/>
    </source>
</evidence>
<feature type="compositionally biased region" description="Polar residues" evidence="16">
    <location>
        <begin position="215"/>
        <end position="224"/>
    </location>
</feature>
<keyword evidence="20" id="KW-1185">Reference proteome</keyword>
<feature type="domain" description="AGC-kinase C-terminal" evidence="18">
    <location>
        <begin position="785"/>
        <end position="853"/>
    </location>
</feature>
<comment type="activity regulation">
    <text evidence="15">Activated by threonine and tyrosine phosphorylation.</text>
</comment>
<dbReference type="PROSITE" id="PS00108">
    <property type="entry name" value="PROTEIN_KINASE_ST"/>
    <property type="match status" value="2"/>
</dbReference>
<feature type="region of interest" description="Disordered" evidence="16">
    <location>
        <begin position="357"/>
        <end position="407"/>
    </location>
</feature>
<feature type="compositionally biased region" description="Basic and acidic residues" evidence="16">
    <location>
        <begin position="1424"/>
        <end position="1437"/>
    </location>
</feature>
<dbReference type="Pfam" id="PF00433">
    <property type="entry name" value="Pkinase_C"/>
    <property type="match status" value="1"/>
</dbReference>
<evidence type="ECO:0000256" key="6">
    <source>
        <dbReference type="ARBA" id="ARBA00022737"/>
    </source>
</evidence>
<dbReference type="InterPro" id="IPR000961">
    <property type="entry name" value="AGC-kinase_C"/>
</dbReference>
<protein>
    <recommendedName>
        <fullName evidence="15">Mitogen-activated protein kinase</fullName>
        <ecNumber evidence="15">2.7.11.24</ecNumber>
    </recommendedName>
</protein>
<evidence type="ECO:0000256" key="16">
    <source>
        <dbReference type="SAM" id="MobiDB-lite"/>
    </source>
</evidence>
<feature type="region of interest" description="Disordered" evidence="16">
    <location>
        <begin position="1"/>
        <end position="81"/>
    </location>
</feature>
<comment type="catalytic activity">
    <reaction evidence="10 15">
        <text>L-threonyl-[protein] + ATP = O-phospho-L-threonyl-[protein] + ADP + H(+)</text>
        <dbReference type="Rhea" id="RHEA:46608"/>
        <dbReference type="Rhea" id="RHEA-COMP:11060"/>
        <dbReference type="Rhea" id="RHEA-COMP:11605"/>
        <dbReference type="ChEBI" id="CHEBI:15378"/>
        <dbReference type="ChEBI" id="CHEBI:30013"/>
        <dbReference type="ChEBI" id="CHEBI:30616"/>
        <dbReference type="ChEBI" id="CHEBI:61977"/>
        <dbReference type="ChEBI" id="CHEBI:456216"/>
        <dbReference type="EC" id="2.7.11.24"/>
    </reaction>
</comment>
<keyword evidence="6" id="KW-0677">Repeat</keyword>
<dbReference type="GO" id="GO:0005524">
    <property type="term" value="F:ATP binding"/>
    <property type="evidence" value="ECO:0007669"/>
    <property type="project" value="UniProtKB-UniRule"/>
</dbReference>
<comment type="catalytic activity">
    <reaction evidence="11">
        <text>L-threonyl-[protein] + ATP = O-phospho-L-threonyl-[protein] + ADP + H(+)</text>
        <dbReference type="Rhea" id="RHEA:46608"/>
        <dbReference type="Rhea" id="RHEA-COMP:11060"/>
        <dbReference type="Rhea" id="RHEA-COMP:11605"/>
        <dbReference type="ChEBI" id="CHEBI:15378"/>
        <dbReference type="ChEBI" id="CHEBI:30013"/>
        <dbReference type="ChEBI" id="CHEBI:30616"/>
        <dbReference type="ChEBI" id="CHEBI:61977"/>
        <dbReference type="ChEBI" id="CHEBI:456216"/>
        <dbReference type="EC" id="2.7.11.1"/>
    </reaction>
</comment>
<feature type="compositionally biased region" description="Acidic residues" evidence="16">
    <location>
        <begin position="247"/>
        <end position="315"/>
    </location>
</feature>
<dbReference type="Gene3D" id="1.10.510.10">
    <property type="entry name" value="Transferase(Phosphotransferase) domain 1"/>
    <property type="match status" value="2"/>
</dbReference>
<feature type="compositionally biased region" description="Low complexity" evidence="16">
    <location>
        <begin position="134"/>
        <end position="145"/>
    </location>
</feature>
<evidence type="ECO:0000259" key="17">
    <source>
        <dbReference type="PROSITE" id="PS50011"/>
    </source>
</evidence>
<evidence type="ECO:0000256" key="8">
    <source>
        <dbReference type="ARBA" id="ARBA00022777"/>
    </source>
</evidence>
<evidence type="ECO:0000256" key="13">
    <source>
        <dbReference type="ARBA" id="ARBA00048679"/>
    </source>
</evidence>
<evidence type="ECO:0000256" key="4">
    <source>
        <dbReference type="ARBA" id="ARBA00022553"/>
    </source>
</evidence>
<keyword evidence="7 14" id="KW-0547">Nucleotide-binding</keyword>
<feature type="compositionally biased region" description="Low complexity" evidence="16">
    <location>
        <begin position="55"/>
        <end position="73"/>
    </location>
</feature>
<dbReference type="SUPFAM" id="SSF56112">
    <property type="entry name" value="Protein kinase-like (PK-like)"/>
    <property type="match status" value="2"/>
</dbReference>
<comment type="catalytic activity">
    <reaction evidence="13">
        <text>L-seryl-[protein] + ATP = O-phospho-L-seryl-[protein] + ADP + H(+)</text>
        <dbReference type="Rhea" id="RHEA:17989"/>
        <dbReference type="Rhea" id="RHEA-COMP:9863"/>
        <dbReference type="Rhea" id="RHEA-COMP:11604"/>
        <dbReference type="ChEBI" id="CHEBI:15378"/>
        <dbReference type="ChEBI" id="CHEBI:29999"/>
        <dbReference type="ChEBI" id="CHEBI:30616"/>
        <dbReference type="ChEBI" id="CHEBI:83421"/>
        <dbReference type="ChEBI" id="CHEBI:456216"/>
        <dbReference type="EC" id="2.7.11.1"/>
    </reaction>
</comment>
<dbReference type="Gene3D" id="3.30.200.20">
    <property type="entry name" value="Phosphorylase Kinase, domain 1"/>
    <property type="match status" value="1"/>
</dbReference>
<keyword evidence="5 15" id="KW-0808">Transferase</keyword>
<dbReference type="PANTHER" id="PTHR24351">
    <property type="entry name" value="RIBOSOMAL PROTEIN S6 KINASE"/>
    <property type="match status" value="1"/>
</dbReference>
<keyword evidence="4" id="KW-0597">Phosphoprotein</keyword>
<feature type="compositionally biased region" description="Acidic residues" evidence="16">
    <location>
        <begin position="176"/>
        <end position="190"/>
    </location>
</feature>
<dbReference type="VEuPathDB" id="VectorBase:ACUA028372"/>
<evidence type="ECO:0000256" key="15">
    <source>
        <dbReference type="RuleBase" id="RU361165"/>
    </source>
</evidence>
<accession>A0A182MX20</accession>
<name>A0A182MX20_9DIPT</name>
<dbReference type="EMBL" id="AXCM01001307">
    <property type="status" value="NOT_ANNOTATED_CDS"/>
    <property type="molecule type" value="Genomic_DNA"/>
</dbReference>